<reference evidence="1" key="1">
    <citation type="submission" date="2021-10" db="EMBL/GenBank/DDBJ databases">
        <title>Melipona bicolor Genome sequencing and assembly.</title>
        <authorList>
            <person name="Araujo N.S."/>
            <person name="Arias M.C."/>
        </authorList>
    </citation>
    <scope>NUCLEOTIDE SEQUENCE</scope>
    <source>
        <strain evidence="1">USP_2M_L1-L4_2017</strain>
        <tissue evidence="1">Whole body</tissue>
    </source>
</reference>
<dbReference type="AlphaFoldDB" id="A0AA40GF43"/>
<dbReference type="EMBL" id="JAHYIQ010000001">
    <property type="protein sequence ID" value="KAK1136605.1"/>
    <property type="molecule type" value="Genomic_DNA"/>
</dbReference>
<evidence type="ECO:0000313" key="1">
    <source>
        <dbReference type="EMBL" id="KAK1136605.1"/>
    </source>
</evidence>
<name>A0AA40GF43_9HYME</name>
<dbReference type="Proteomes" id="UP001177670">
    <property type="component" value="Unassembled WGS sequence"/>
</dbReference>
<proteinExistence type="predicted"/>
<accession>A0AA40GF43</accession>
<comment type="caution">
    <text evidence="1">The sequence shown here is derived from an EMBL/GenBank/DDBJ whole genome shotgun (WGS) entry which is preliminary data.</text>
</comment>
<gene>
    <name evidence="1" type="ORF">K0M31_001151</name>
</gene>
<organism evidence="1 2">
    <name type="scientific">Melipona bicolor</name>
    <dbReference type="NCBI Taxonomy" id="60889"/>
    <lineage>
        <taxon>Eukaryota</taxon>
        <taxon>Metazoa</taxon>
        <taxon>Ecdysozoa</taxon>
        <taxon>Arthropoda</taxon>
        <taxon>Hexapoda</taxon>
        <taxon>Insecta</taxon>
        <taxon>Pterygota</taxon>
        <taxon>Neoptera</taxon>
        <taxon>Endopterygota</taxon>
        <taxon>Hymenoptera</taxon>
        <taxon>Apocrita</taxon>
        <taxon>Aculeata</taxon>
        <taxon>Apoidea</taxon>
        <taxon>Anthophila</taxon>
        <taxon>Apidae</taxon>
        <taxon>Melipona</taxon>
    </lineage>
</organism>
<keyword evidence="2" id="KW-1185">Reference proteome</keyword>
<sequence length="79" mass="8230">MLVIVVPSSGEPGRNTPTVIPNHLACEALTKTAVTVSHMIGASGKVYEFLSALSKPVSPENPGHLAEFCSEQTGPLTVD</sequence>
<protein>
    <submittedName>
        <fullName evidence="1">Uncharacterized protein</fullName>
    </submittedName>
</protein>
<evidence type="ECO:0000313" key="2">
    <source>
        <dbReference type="Proteomes" id="UP001177670"/>
    </source>
</evidence>